<dbReference type="AlphaFoldDB" id="A0AAU7TBI4"/>
<dbReference type="InterPro" id="IPR029068">
    <property type="entry name" value="Glyas_Bleomycin-R_OHBP_Dase"/>
</dbReference>
<name>A0AAU7TBI4_9ACTN</name>
<organism evidence="1">
    <name type="scientific">Kribbella sp. HUAS MG21</name>
    <dbReference type="NCBI Taxonomy" id="3160966"/>
    <lineage>
        <taxon>Bacteria</taxon>
        <taxon>Bacillati</taxon>
        <taxon>Actinomycetota</taxon>
        <taxon>Actinomycetes</taxon>
        <taxon>Propionibacteriales</taxon>
        <taxon>Kribbellaceae</taxon>
        <taxon>Kribbella</taxon>
    </lineage>
</organism>
<dbReference type="EMBL" id="CP158165">
    <property type="protein sequence ID" value="XBV24075.1"/>
    <property type="molecule type" value="Genomic_DNA"/>
</dbReference>
<gene>
    <name evidence="1" type="ORF">ABN611_36640</name>
</gene>
<dbReference type="Gene3D" id="3.10.180.10">
    <property type="entry name" value="2,3-Dihydroxybiphenyl 1,2-Dioxygenase, domain 1"/>
    <property type="match status" value="1"/>
</dbReference>
<evidence type="ECO:0000313" key="1">
    <source>
        <dbReference type="EMBL" id="XBV24075.1"/>
    </source>
</evidence>
<dbReference type="SUPFAM" id="SSF54593">
    <property type="entry name" value="Glyoxalase/Bleomycin resistance protein/Dihydroxybiphenyl dioxygenase"/>
    <property type="match status" value="1"/>
</dbReference>
<proteinExistence type="predicted"/>
<protein>
    <submittedName>
        <fullName evidence="1">VOC family protein</fullName>
    </submittedName>
</protein>
<reference evidence="1" key="1">
    <citation type="submission" date="2024-06" db="EMBL/GenBank/DDBJ databases">
        <title>Kribbella sp. strain HUAS MG21 genome sequences.</title>
        <authorList>
            <person name="Mo P."/>
        </authorList>
    </citation>
    <scope>NUCLEOTIDE SEQUENCE</scope>
    <source>
        <strain evidence="1">HUAS MG21</strain>
    </source>
</reference>
<accession>A0AAU7TBI4</accession>
<dbReference type="RefSeq" id="WP_350276901.1">
    <property type="nucleotide sequence ID" value="NZ_CP158165.1"/>
</dbReference>
<sequence length="210" mass="23025">MSDVVIRPLRFTADVEAMRAFLESLGLRSRIESERGGWVDMVTGDGMVALHDAASSSTGGQPGQTSLSFEADKLDDVKDRLEQAGFTEVTVFDEAYGRVLSVTGPDDVVIWIDERTEDLYGYKLHDANPDERWSVTPYLTGADEDAWRRFLAALTVGTTVRFGPGPAFAVRLDLTTTEDLDEVARRVEGTRTEAGLELTDPDGQLVVIHG</sequence>